<accession>A0ACB9XEJ5</accession>
<protein>
    <submittedName>
        <fullName evidence="1">Uncharacterized protein</fullName>
    </submittedName>
</protein>
<reference evidence="1" key="1">
    <citation type="submission" date="2022-05" db="EMBL/GenBank/DDBJ databases">
        <title>Chromosome-level genome of Chaenocephalus aceratus.</title>
        <authorList>
            <person name="Park H."/>
        </authorList>
    </citation>
    <scope>NUCLEOTIDE SEQUENCE</scope>
    <source>
        <strain evidence="1">KU_202001</strain>
    </source>
</reference>
<gene>
    <name evidence="1" type="ORF">KUCAC02_013040</name>
</gene>
<sequence>MQAAQGRLADMRVVLVCALLSLLSLSHACPKECSCNGNTKVVDCRGRGLYDIPKRLHPETQELYLQDNRNQGAGIYGFQRNTSSPDSRLSNNSITTVSPTALLGLRALQRLSLAYNSLRELDKRCLGPSAHFHTLTFHTTACGVCLEPWGKVLTHLDSLTLRSNPWRCDCQLIGLKLWLETFIYKGGVVDEVICTQPEEMKNTDLQKQCNGCAYAAIMAKYQRELKKTEELAAAKGADHAKADEKELLENAIA</sequence>
<keyword evidence="2" id="KW-1185">Reference proteome</keyword>
<dbReference type="Proteomes" id="UP001057452">
    <property type="component" value="Chromosome 7"/>
</dbReference>
<evidence type="ECO:0000313" key="2">
    <source>
        <dbReference type="Proteomes" id="UP001057452"/>
    </source>
</evidence>
<name>A0ACB9XEJ5_CHAAC</name>
<comment type="caution">
    <text evidence="1">The sequence shown here is derived from an EMBL/GenBank/DDBJ whole genome shotgun (WGS) entry which is preliminary data.</text>
</comment>
<dbReference type="EMBL" id="CM043791">
    <property type="protein sequence ID" value="KAI4824536.1"/>
    <property type="molecule type" value="Genomic_DNA"/>
</dbReference>
<evidence type="ECO:0000313" key="1">
    <source>
        <dbReference type="EMBL" id="KAI4824536.1"/>
    </source>
</evidence>
<proteinExistence type="predicted"/>
<organism evidence="1 2">
    <name type="scientific">Chaenocephalus aceratus</name>
    <name type="common">Blackfin icefish</name>
    <name type="synonym">Chaenichthys aceratus</name>
    <dbReference type="NCBI Taxonomy" id="36190"/>
    <lineage>
        <taxon>Eukaryota</taxon>
        <taxon>Metazoa</taxon>
        <taxon>Chordata</taxon>
        <taxon>Craniata</taxon>
        <taxon>Vertebrata</taxon>
        <taxon>Euteleostomi</taxon>
        <taxon>Actinopterygii</taxon>
        <taxon>Neopterygii</taxon>
        <taxon>Teleostei</taxon>
        <taxon>Neoteleostei</taxon>
        <taxon>Acanthomorphata</taxon>
        <taxon>Eupercaria</taxon>
        <taxon>Perciformes</taxon>
        <taxon>Notothenioidei</taxon>
        <taxon>Channichthyidae</taxon>
        <taxon>Chaenocephalus</taxon>
    </lineage>
</organism>